<gene>
    <name evidence="3" type="ORF">FHR97_003071</name>
</gene>
<protein>
    <submittedName>
        <fullName evidence="3">Uncharacterized protein</fullName>
    </submittedName>
</protein>
<dbReference type="Proteomes" id="UP000518892">
    <property type="component" value="Unassembled WGS sequence"/>
</dbReference>
<evidence type="ECO:0000313" key="3">
    <source>
        <dbReference type="EMBL" id="MBB3232203.1"/>
    </source>
</evidence>
<accession>A0A7W5EVJ6</accession>
<feature type="compositionally biased region" description="Basic residues" evidence="1">
    <location>
        <begin position="47"/>
        <end position="58"/>
    </location>
</feature>
<keyword evidence="4" id="KW-1185">Reference proteome</keyword>
<keyword evidence="2" id="KW-0472">Membrane</keyword>
<evidence type="ECO:0000256" key="2">
    <source>
        <dbReference type="SAM" id="Phobius"/>
    </source>
</evidence>
<evidence type="ECO:0000256" key="1">
    <source>
        <dbReference type="SAM" id="MobiDB-lite"/>
    </source>
</evidence>
<name>A0A7W5EVJ6_9GAMM</name>
<feature type="transmembrane region" description="Helical" evidence="2">
    <location>
        <begin position="6"/>
        <end position="23"/>
    </location>
</feature>
<keyword evidence="2" id="KW-0812">Transmembrane</keyword>
<sequence>MTYFLVMGGLALSVSFTLGWGLWRTGRWLFGRLGRRRATPSRSAATPRRRGNAARAARRPAPSGPWRLTQALARLHGAWPLALLVLLLHGGTRLAAHGMAARPHSLPGEFLQIVEALGWGAVGLGALAGIGLLAAWRCRR</sequence>
<proteinExistence type="predicted"/>
<reference evidence="3 4" key="1">
    <citation type="submission" date="2020-08" db="EMBL/GenBank/DDBJ databases">
        <title>Genomic Encyclopedia of Type Strains, Phase III (KMG-III): the genomes of soil and plant-associated and newly described type strains.</title>
        <authorList>
            <person name="Whitman W."/>
        </authorList>
    </citation>
    <scope>NUCLEOTIDE SEQUENCE [LARGE SCALE GENOMIC DNA]</scope>
    <source>
        <strain evidence="3 4">CECT 7744</strain>
    </source>
</reference>
<dbReference type="RefSeq" id="WP_183384654.1">
    <property type="nucleotide sequence ID" value="NZ_JACHXR010000010.1"/>
</dbReference>
<keyword evidence="2" id="KW-1133">Transmembrane helix</keyword>
<evidence type="ECO:0000313" key="4">
    <source>
        <dbReference type="Proteomes" id="UP000518892"/>
    </source>
</evidence>
<organism evidence="3 4">
    <name type="scientific">Halomonas stenophila</name>
    <dbReference type="NCBI Taxonomy" id="795312"/>
    <lineage>
        <taxon>Bacteria</taxon>
        <taxon>Pseudomonadati</taxon>
        <taxon>Pseudomonadota</taxon>
        <taxon>Gammaproteobacteria</taxon>
        <taxon>Oceanospirillales</taxon>
        <taxon>Halomonadaceae</taxon>
        <taxon>Halomonas</taxon>
    </lineage>
</organism>
<feature type="transmembrane region" description="Helical" evidence="2">
    <location>
        <begin position="77"/>
        <end position="96"/>
    </location>
</feature>
<feature type="transmembrane region" description="Helical" evidence="2">
    <location>
        <begin position="116"/>
        <end position="136"/>
    </location>
</feature>
<dbReference type="AlphaFoldDB" id="A0A7W5EVJ6"/>
<dbReference type="EMBL" id="JACHXR010000010">
    <property type="protein sequence ID" value="MBB3232203.1"/>
    <property type="molecule type" value="Genomic_DNA"/>
</dbReference>
<feature type="region of interest" description="Disordered" evidence="1">
    <location>
        <begin position="39"/>
        <end position="62"/>
    </location>
</feature>
<comment type="caution">
    <text evidence="3">The sequence shown here is derived from an EMBL/GenBank/DDBJ whole genome shotgun (WGS) entry which is preliminary data.</text>
</comment>